<feature type="transmembrane region" description="Helical" evidence="8">
    <location>
        <begin position="285"/>
        <end position="304"/>
    </location>
</feature>
<comment type="similarity">
    <text evidence="2">Belongs to the SID1 family.</text>
</comment>
<dbReference type="GO" id="GO:0005886">
    <property type="term" value="C:plasma membrane"/>
    <property type="evidence" value="ECO:0007669"/>
    <property type="project" value="TreeGrafter"/>
</dbReference>
<dbReference type="GO" id="GO:0005764">
    <property type="term" value="C:lysosome"/>
    <property type="evidence" value="ECO:0007669"/>
    <property type="project" value="TreeGrafter"/>
</dbReference>
<proteinExistence type="inferred from homology"/>
<feature type="transmembrane region" description="Helical" evidence="8">
    <location>
        <begin position="223"/>
        <end position="247"/>
    </location>
</feature>
<gene>
    <name evidence="9" type="ORF">AFUS01_LOCUS46573</name>
</gene>
<keyword evidence="6 8" id="KW-0472">Membrane</keyword>
<feature type="transmembrane region" description="Helical" evidence="8">
    <location>
        <begin position="110"/>
        <end position="131"/>
    </location>
</feature>
<keyword evidence="4" id="KW-0732">Signal</keyword>
<feature type="transmembrane region" description="Helical" evidence="8">
    <location>
        <begin position="21"/>
        <end position="42"/>
    </location>
</feature>
<keyword evidence="3 8" id="KW-0812">Transmembrane</keyword>
<feature type="transmembrane region" description="Helical" evidence="8">
    <location>
        <begin position="190"/>
        <end position="211"/>
    </location>
</feature>
<comment type="caution">
    <text evidence="9">The sequence shown here is derived from an EMBL/GenBank/DDBJ whole genome shotgun (WGS) entry which is preliminary data.</text>
</comment>
<name>A0A8J2LSI8_9HEXA</name>
<sequence length="362" mass="41556">CYCWFPIIHGKSGYGVPQHFGVFYSMGLALIIEGFLSAAYHVCPNQNNFQFDTCFMYVISVLTLVKVYQFRHPVALDANQVFAILAGIILVSVAGLMLEFSDSASNLLLGFRIIFTTGQFLLILSLSVYFYSLGYVKDDNKAIVTGWSLFAGVKQIFRRPVHTDRLILPFISILLSIGVVIYSEMEKADFATYLLYTFIANVLGFCLYYMVIMKPLHGEFKNFSWVQPTFYFVACGIIGGFAVMYFVQSPAKWEKSASESRSEDNMECMNSWFPFQPFYDVHDVWHFYSAAALFLAFMHLWVFLQSTMTWLPLLKVEFQYFRPRSVMSDCTSLEEMFSCVSWHLNYFIQIQDESGGKAIIVK</sequence>
<dbReference type="PANTHER" id="PTHR12185">
    <property type="entry name" value="SID1 TRANSMEMBRANE FAMILY MEMEBER"/>
    <property type="match status" value="1"/>
</dbReference>
<dbReference type="GO" id="GO:0051033">
    <property type="term" value="F:RNA transmembrane transporter activity"/>
    <property type="evidence" value="ECO:0007669"/>
    <property type="project" value="TreeGrafter"/>
</dbReference>
<dbReference type="PANTHER" id="PTHR12185:SF14">
    <property type="entry name" value="CHOLESTEROL UPTAKE PROTEIN 1"/>
    <property type="match status" value="1"/>
</dbReference>
<keyword evidence="10" id="KW-1185">Reference proteome</keyword>
<dbReference type="Pfam" id="PF13965">
    <property type="entry name" value="SID-1_RNA_chan"/>
    <property type="match status" value="1"/>
</dbReference>
<evidence type="ECO:0000256" key="2">
    <source>
        <dbReference type="ARBA" id="ARBA00006618"/>
    </source>
</evidence>
<reference evidence="9" key="1">
    <citation type="submission" date="2021-06" db="EMBL/GenBank/DDBJ databases">
        <authorList>
            <person name="Hodson N. C."/>
            <person name="Mongue J. A."/>
            <person name="Jaron S. K."/>
        </authorList>
    </citation>
    <scope>NUCLEOTIDE SEQUENCE</scope>
</reference>
<keyword evidence="5 8" id="KW-1133">Transmembrane helix</keyword>
<comment type="subcellular location">
    <subcellularLocation>
        <location evidence="1">Membrane</location>
        <topology evidence="1">Multi-pass membrane protein</topology>
    </subcellularLocation>
</comment>
<evidence type="ECO:0000256" key="8">
    <source>
        <dbReference type="SAM" id="Phobius"/>
    </source>
</evidence>
<protein>
    <submittedName>
        <fullName evidence="9">Uncharacterized protein</fullName>
    </submittedName>
</protein>
<evidence type="ECO:0000256" key="5">
    <source>
        <dbReference type="ARBA" id="ARBA00022989"/>
    </source>
</evidence>
<dbReference type="AlphaFoldDB" id="A0A8J2LSI8"/>
<dbReference type="InterPro" id="IPR025958">
    <property type="entry name" value="SID1_TM_fam"/>
</dbReference>
<evidence type="ECO:0000256" key="4">
    <source>
        <dbReference type="ARBA" id="ARBA00022729"/>
    </source>
</evidence>
<evidence type="ECO:0000313" key="10">
    <source>
        <dbReference type="Proteomes" id="UP000708208"/>
    </source>
</evidence>
<feature type="non-terminal residue" evidence="9">
    <location>
        <position position="1"/>
    </location>
</feature>
<dbReference type="OrthoDB" id="416618at2759"/>
<dbReference type="GO" id="GO:0003725">
    <property type="term" value="F:double-stranded RNA binding"/>
    <property type="evidence" value="ECO:0007669"/>
    <property type="project" value="TreeGrafter"/>
</dbReference>
<keyword evidence="7" id="KW-0325">Glycoprotein</keyword>
<dbReference type="EMBL" id="CAJVCH010571419">
    <property type="protein sequence ID" value="CAG7837460.1"/>
    <property type="molecule type" value="Genomic_DNA"/>
</dbReference>
<feature type="transmembrane region" description="Helical" evidence="8">
    <location>
        <begin position="166"/>
        <end position="184"/>
    </location>
</feature>
<evidence type="ECO:0000256" key="3">
    <source>
        <dbReference type="ARBA" id="ARBA00022692"/>
    </source>
</evidence>
<evidence type="ECO:0000256" key="6">
    <source>
        <dbReference type="ARBA" id="ARBA00023136"/>
    </source>
</evidence>
<evidence type="ECO:0000256" key="1">
    <source>
        <dbReference type="ARBA" id="ARBA00004141"/>
    </source>
</evidence>
<accession>A0A8J2LSI8</accession>
<evidence type="ECO:0000313" key="9">
    <source>
        <dbReference type="EMBL" id="CAG7837460.1"/>
    </source>
</evidence>
<feature type="transmembrane region" description="Helical" evidence="8">
    <location>
        <begin position="80"/>
        <end position="98"/>
    </location>
</feature>
<dbReference type="Proteomes" id="UP000708208">
    <property type="component" value="Unassembled WGS sequence"/>
</dbReference>
<feature type="transmembrane region" description="Helical" evidence="8">
    <location>
        <begin position="48"/>
        <end position="68"/>
    </location>
</feature>
<evidence type="ECO:0000256" key="7">
    <source>
        <dbReference type="ARBA" id="ARBA00023180"/>
    </source>
</evidence>
<organism evidence="9 10">
    <name type="scientific">Allacma fusca</name>
    <dbReference type="NCBI Taxonomy" id="39272"/>
    <lineage>
        <taxon>Eukaryota</taxon>
        <taxon>Metazoa</taxon>
        <taxon>Ecdysozoa</taxon>
        <taxon>Arthropoda</taxon>
        <taxon>Hexapoda</taxon>
        <taxon>Collembola</taxon>
        <taxon>Symphypleona</taxon>
        <taxon>Sminthuridae</taxon>
        <taxon>Allacma</taxon>
    </lineage>
</organism>